<evidence type="ECO:0000256" key="6">
    <source>
        <dbReference type="ARBA" id="ARBA00022692"/>
    </source>
</evidence>
<sequence>MNINLTLIGQTVTFLVFVWFCWKYVWPALIGVMAEREKKIAEGLQAAERADKDLELAQKKATDQLKEAKVQAATIVEQANKRAAQIVEEAKEQARAEGDRLKAAAQAEILQESNRAKEALRAQVATLALAGATKVLGSSVDEAKHSELLNQLAQEL</sequence>
<evidence type="ECO:0000256" key="7">
    <source>
        <dbReference type="ARBA" id="ARBA00022781"/>
    </source>
</evidence>
<keyword evidence="20" id="KW-1185">Reference proteome</keyword>
<dbReference type="Gene3D" id="1.20.5.620">
    <property type="entry name" value="F1F0 ATP synthase subunit B, membrane domain"/>
    <property type="match status" value="1"/>
</dbReference>
<evidence type="ECO:0000313" key="19">
    <source>
        <dbReference type="EMBL" id="MBB3169832.1"/>
    </source>
</evidence>
<keyword evidence="9 16" id="KW-0406">Ion transport</keyword>
<dbReference type="FunFam" id="1.20.5.620:FF:000001">
    <property type="entry name" value="ATP synthase subunit b"/>
    <property type="match status" value="1"/>
</dbReference>
<comment type="caution">
    <text evidence="19">The sequence shown here is derived from an EMBL/GenBank/DDBJ whole genome shotgun (WGS) entry which is preliminary data.</text>
</comment>
<dbReference type="InterPro" id="IPR005864">
    <property type="entry name" value="ATP_synth_F0_bsu_bac"/>
</dbReference>
<evidence type="ECO:0000256" key="10">
    <source>
        <dbReference type="ARBA" id="ARBA00023136"/>
    </source>
</evidence>
<dbReference type="CDD" id="cd06503">
    <property type="entry name" value="ATP-synt_Fo_b"/>
    <property type="match status" value="1"/>
</dbReference>
<comment type="function">
    <text evidence="13">Component of the F(0) channel, it forms part of the peripheral stalk, linking F(1) to F(0). The b'-subunit is a diverged and duplicated form of b found in plants and photosynthetic bacteria.</text>
</comment>
<protein>
    <recommendedName>
        <fullName evidence="16">ATP synthase subunit b</fullName>
    </recommendedName>
    <alternativeName>
        <fullName evidence="16">ATP synthase F(0) sector subunit b</fullName>
    </alternativeName>
    <alternativeName>
        <fullName evidence="16">ATPase subunit I</fullName>
    </alternativeName>
    <alternativeName>
        <fullName evidence="16">F-type ATPase subunit b</fullName>
        <shortName evidence="16">F-ATPase subunit b</shortName>
    </alternativeName>
</protein>
<evidence type="ECO:0000256" key="9">
    <source>
        <dbReference type="ARBA" id="ARBA00023065"/>
    </source>
</evidence>
<organism evidence="19 20">
    <name type="scientific">Simiduia aestuariiviva</name>
    <dbReference type="NCBI Taxonomy" id="1510459"/>
    <lineage>
        <taxon>Bacteria</taxon>
        <taxon>Pseudomonadati</taxon>
        <taxon>Pseudomonadota</taxon>
        <taxon>Gammaproteobacteria</taxon>
        <taxon>Cellvibrionales</taxon>
        <taxon>Cellvibrionaceae</taxon>
        <taxon>Simiduia</taxon>
    </lineage>
</organism>
<accession>A0A839UPR0</accession>
<dbReference type="GO" id="GO:0005886">
    <property type="term" value="C:plasma membrane"/>
    <property type="evidence" value="ECO:0007669"/>
    <property type="project" value="UniProtKB-SubCell"/>
</dbReference>
<evidence type="ECO:0000256" key="12">
    <source>
        <dbReference type="ARBA" id="ARBA00025198"/>
    </source>
</evidence>
<keyword evidence="5 16" id="KW-0138">CF(0)</keyword>
<keyword evidence="2 16" id="KW-0813">Transport</keyword>
<dbReference type="Proteomes" id="UP000559987">
    <property type="component" value="Unassembled WGS sequence"/>
</dbReference>
<comment type="subcellular location">
    <subcellularLocation>
        <location evidence="16">Cell membrane</location>
        <topology evidence="16">Single-pass membrane protein</topology>
    </subcellularLocation>
    <subcellularLocation>
        <location evidence="15">Endomembrane system</location>
        <topology evidence="15">Single-pass membrane protein</topology>
    </subcellularLocation>
</comment>
<keyword evidence="10 16" id="KW-0472">Membrane</keyword>
<evidence type="ECO:0000256" key="2">
    <source>
        <dbReference type="ARBA" id="ARBA00022448"/>
    </source>
</evidence>
<proteinExistence type="inferred from homology"/>
<dbReference type="InterPro" id="IPR028987">
    <property type="entry name" value="ATP_synth_B-like_membr_sf"/>
</dbReference>
<dbReference type="PANTHER" id="PTHR33445:SF1">
    <property type="entry name" value="ATP SYNTHASE SUBUNIT B"/>
    <property type="match status" value="1"/>
</dbReference>
<evidence type="ECO:0000256" key="15">
    <source>
        <dbReference type="ARBA" id="ARBA00037847"/>
    </source>
</evidence>
<dbReference type="SUPFAM" id="SSF81573">
    <property type="entry name" value="F1F0 ATP synthase subunit B, membrane domain"/>
    <property type="match status" value="1"/>
</dbReference>
<gene>
    <name evidence="16" type="primary">atpF</name>
    <name evidence="19" type="ORF">FHS30_003045</name>
</gene>
<evidence type="ECO:0000256" key="13">
    <source>
        <dbReference type="ARBA" id="ARBA00025614"/>
    </source>
</evidence>
<keyword evidence="18" id="KW-0175">Coiled coil</keyword>
<evidence type="ECO:0000256" key="16">
    <source>
        <dbReference type="HAMAP-Rule" id="MF_01398"/>
    </source>
</evidence>
<dbReference type="Pfam" id="PF00430">
    <property type="entry name" value="ATP-synt_B"/>
    <property type="match status" value="1"/>
</dbReference>
<dbReference type="InterPro" id="IPR002146">
    <property type="entry name" value="ATP_synth_b/b'su_bac/chlpt"/>
</dbReference>
<comment type="subunit">
    <text evidence="14">F-type ATPases have 2 components, F(1) - the catalytic core - and F(0) - the membrane proton channel. F(1) has five subunits: alpha(3), beta(3), gamma(1), delta(1), epsilon(1). F(0) has four main subunits: a(1), b(2) and c(10-14). The alpha and beta chains form an alternating ring which encloses part of the gamma chain. F(1) is attached to F(0) by a central stalk formed by the gamma and epsilon chains, while a peripheral stalk is formed by the delta and b chains.</text>
</comment>
<dbReference type="NCBIfam" id="TIGR01144">
    <property type="entry name" value="ATP_synt_b"/>
    <property type="match status" value="1"/>
</dbReference>
<dbReference type="AlphaFoldDB" id="A0A839UPR0"/>
<keyword evidence="4" id="KW-0997">Cell inner membrane</keyword>
<evidence type="ECO:0000256" key="4">
    <source>
        <dbReference type="ARBA" id="ARBA00022519"/>
    </source>
</evidence>
<evidence type="ECO:0000256" key="5">
    <source>
        <dbReference type="ARBA" id="ARBA00022547"/>
    </source>
</evidence>
<name>A0A839UPR0_9GAMM</name>
<dbReference type="GO" id="GO:0046933">
    <property type="term" value="F:proton-transporting ATP synthase activity, rotational mechanism"/>
    <property type="evidence" value="ECO:0007669"/>
    <property type="project" value="UniProtKB-UniRule"/>
</dbReference>
<evidence type="ECO:0000256" key="3">
    <source>
        <dbReference type="ARBA" id="ARBA00022475"/>
    </source>
</evidence>
<dbReference type="InterPro" id="IPR050059">
    <property type="entry name" value="ATP_synthase_B_chain"/>
</dbReference>
<evidence type="ECO:0000256" key="18">
    <source>
        <dbReference type="SAM" id="Coils"/>
    </source>
</evidence>
<evidence type="ECO:0000256" key="17">
    <source>
        <dbReference type="RuleBase" id="RU003848"/>
    </source>
</evidence>
<keyword evidence="6 16" id="KW-0812">Transmembrane</keyword>
<dbReference type="RefSeq" id="WP_183911317.1">
    <property type="nucleotide sequence ID" value="NZ_JACHXZ010000004.1"/>
</dbReference>
<comment type="function">
    <text evidence="12 16">F(1)F(0) ATP synthase produces ATP from ADP in the presence of a proton or sodium gradient. F-type ATPases consist of two structural domains, F(1) containing the extramembraneous catalytic core and F(0) containing the membrane proton channel, linked together by a central stalk and a peripheral stalk. During catalysis, ATP synthesis in the catalytic domain of F(1) is coupled via a rotary mechanism of the central stalk subunits to proton translocation.</text>
</comment>
<evidence type="ECO:0000256" key="11">
    <source>
        <dbReference type="ARBA" id="ARBA00023310"/>
    </source>
</evidence>
<dbReference type="HAMAP" id="MF_01398">
    <property type="entry name" value="ATP_synth_b_bprime"/>
    <property type="match status" value="1"/>
</dbReference>
<evidence type="ECO:0000313" key="20">
    <source>
        <dbReference type="Proteomes" id="UP000559987"/>
    </source>
</evidence>
<dbReference type="GO" id="GO:0045259">
    <property type="term" value="C:proton-transporting ATP synthase complex"/>
    <property type="evidence" value="ECO:0007669"/>
    <property type="project" value="UniProtKB-KW"/>
</dbReference>
<dbReference type="PANTHER" id="PTHR33445">
    <property type="entry name" value="ATP SYNTHASE SUBUNIT B', CHLOROPLASTIC"/>
    <property type="match status" value="1"/>
</dbReference>
<comment type="subunit">
    <text evidence="16">F-type ATPases have 2 components, F(1) - the catalytic core - and F(0) - the membrane proton channel. F(1) has five subunits: alpha(3), beta(3), gamma(1), delta(1), epsilon(1). F(0) has three main subunits: a(1), b(2) and c(10-14). The alpha and beta chains form an alternating ring which encloses part of the gamma chain. F(1) is attached to F(0) by a central stalk formed by the gamma and epsilon chains, while a peripheral stalk is formed by the delta and b chains.</text>
</comment>
<reference evidence="19 20" key="1">
    <citation type="submission" date="2020-08" db="EMBL/GenBank/DDBJ databases">
        <title>Genomic Encyclopedia of Type Strains, Phase III (KMG-III): the genomes of soil and plant-associated and newly described type strains.</title>
        <authorList>
            <person name="Whitman W."/>
        </authorList>
    </citation>
    <scope>NUCLEOTIDE SEQUENCE [LARGE SCALE GENOMIC DNA]</scope>
    <source>
        <strain evidence="19 20">CECT 8571</strain>
    </source>
</reference>
<dbReference type="NCBIfam" id="NF004411">
    <property type="entry name" value="PRK05759.1-2"/>
    <property type="match status" value="1"/>
</dbReference>
<dbReference type="GO" id="GO:0046961">
    <property type="term" value="F:proton-transporting ATPase activity, rotational mechanism"/>
    <property type="evidence" value="ECO:0007669"/>
    <property type="project" value="TreeGrafter"/>
</dbReference>
<evidence type="ECO:0000256" key="8">
    <source>
        <dbReference type="ARBA" id="ARBA00022989"/>
    </source>
</evidence>
<dbReference type="EMBL" id="JACHXZ010000004">
    <property type="protein sequence ID" value="MBB3169832.1"/>
    <property type="molecule type" value="Genomic_DNA"/>
</dbReference>
<dbReference type="GO" id="GO:0012505">
    <property type="term" value="C:endomembrane system"/>
    <property type="evidence" value="ECO:0007669"/>
    <property type="project" value="UniProtKB-SubCell"/>
</dbReference>
<comment type="similarity">
    <text evidence="1 16 17">Belongs to the ATPase B chain family.</text>
</comment>
<evidence type="ECO:0000256" key="14">
    <source>
        <dbReference type="ARBA" id="ARBA00026054"/>
    </source>
</evidence>
<evidence type="ECO:0000256" key="1">
    <source>
        <dbReference type="ARBA" id="ARBA00005513"/>
    </source>
</evidence>
<feature type="transmembrane region" description="Helical" evidence="16">
    <location>
        <begin position="12"/>
        <end position="34"/>
    </location>
</feature>
<feature type="coiled-coil region" evidence="18">
    <location>
        <begin position="44"/>
        <end position="130"/>
    </location>
</feature>
<keyword evidence="11 16" id="KW-0066">ATP synthesis</keyword>
<keyword evidence="8 16" id="KW-1133">Transmembrane helix</keyword>
<keyword evidence="7 16" id="KW-0375">Hydrogen ion transport</keyword>
<keyword evidence="3 16" id="KW-1003">Cell membrane</keyword>